<dbReference type="SUPFAM" id="SSF89392">
    <property type="entry name" value="Prokaryotic lipoproteins and lipoprotein localization factors"/>
    <property type="match status" value="1"/>
</dbReference>
<dbReference type="Proteomes" id="UP000187148">
    <property type="component" value="Chromosome"/>
</dbReference>
<comment type="subunit">
    <text evidence="1">Monomer.</text>
</comment>
<dbReference type="AlphaFoldDB" id="A0A807LHG8"/>
<feature type="chain" id="PRO_5032432012" evidence="5">
    <location>
        <begin position="21"/>
        <end position="255"/>
    </location>
</feature>
<evidence type="ECO:0000256" key="1">
    <source>
        <dbReference type="ARBA" id="ARBA00011245"/>
    </source>
</evidence>
<keyword evidence="8" id="KW-1185">Reference proteome</keyword>
<feature type="domain" description="Uncharacterized protein TP-0789" evidence="6">
    <location>
        <begin position="78"/>
        <end position="252"/>
    </location>
</feature>
<evidence type="ECO:0000256" key="2">
    <source>
        <dbReference type="ARBA" id="ARBA00022448"/>
    </source>
</evidence>
<evidence type="ECO:0000259" key="6">
    <source>
        <dbReference type="Pfam" id="PF17131"/>
    </source>
</evidence>
<dbReference type="KEGG" id="kco:BWI95_13810"/>
<evidence type="ECO:0000256" key="4">
    <source>
        <dbReference type="ARBA" id="ARBA00022927"/>
    </source>
</evidence>
<dbReference type="InterPro" id="IPR033399">
    <property type="entry name" value="TP_0789-like"/>
</dbReference>
<name>A0A807LHG8_9ENTR</name>
<reference evidence="7 8" key="1">
    <citation type="submission" date="2017-01" db="EMBL/GenBank/DDBJ databases">
        <authorList>
            <person name="Cao J.-M."/>
        </authorList>
    </citation>
    <scope>NUCLEOTIDE SEQUENCE [LARGE SCALE GENOMIC DNA]</scope>
    <source>
        <strain evidence="7 8">888-76</strain>
    </source>
</reference>
<protein>
    <submittedName>
        <fullName evidence="7">Outer membrane lipoprotein-sorting protein</fullName>
    </submittedName>
</protein>
<gene>
    <name evidence="7" type="ORF">BWI95_13810</name>
</gene>
<dbReference type="InterPro" id="IPR029046">
    <property type="entry name" value="LolA/LolB/LppX"/>
</dbReference>
<evidence type="ECO:0000256" key="5">
    <source>
        <dbReference type="SAM" id="SignalP"/>
    </source>
</evidence>
<evidence type="ECO:0000313" key="7">
    <source>
        <dbReference type="EMBL" id="APZ06046.1"/>
    </source>
</evidence>
<dbReference type="PIRSF" id="PIRSF028205">
    <property type="entry name" value="UCP028205"/>
    <property type="match status" value="1"/>
</dbReference>
<keyword evidence="3 5" id="KW-0732">Signal</keyword>
<dbReference type="InterPro" id="IPR011220">
    <property type="entry name" value="UCP028205"/>
</dbReference>
<feature type="signal peptide" evidence="5">
    <location>
        <begin position="1"/>
        <end position="20"/>
    </location>
</feature>
<keyword evidence="2" id="KW-0813">Transport</keyword>
<accession>A0A807LHG8</accession>
<dbReference type="EMBL" id="CP019445">
    <property type="protein sequence ID" value="APZ06046.1"/>
    <property type="molecule type" value="Genomic_DNA"/>
</dbReference>
<keyword evidence="4" id="KW-0653">Protein transport</keyword>
<keyword evidence="7" id="KW-0449">Lipoprotein</keyword>
<evidence type="ECO:0000256" key="3">
    <source>
        <dbReference type="ARBA" id="ARBA00022729"/>
    </source>
</evidence>
<proteinExistence type="predicted"/>
<dbReference type="CDD" id="cd16329">
    <property type="entry name" value="LolA_like"/>
    <property type="match status" value="1"/>
</dbReference>
<sequence>MNIFSLCFIALAMIPVVCNATPAQDIIRRADEIRSPNQPFRYTVTVREYKEKTGAAVNTQIFDVSMRFMKPENGRPADARSLVRFIYPARDKGKIMLSDWYDLWFYSPELRRPMPVSPEQRLVGQIANSDVIVTNFDYAYNAQLTGEAACGKRLCYRLSLERKTPAATYPKIVYLVEKESFRPYSASFYSQDEKLLKEVSYLDYQTVLGEARPMKIVVHDARHQKGFTVMEYSEVRLESLPEFYFTREAIQRGVK</sequence>
<dbReference type="GO" id="GO:0015031">
    <property type="term" value="P:protein transport"/>
    <property type="evidence" value="ECO:0007669"/>
    <property type="project" value="UniProtKB-KW"/>
</dbReference>
<dbReference type="Gene3D" id="2.50.20.10">
    <property type="entry name" value="Lipoprotein localisation LolA/LolB/LppX"/>
    <property type="match status" value="1"/>
</dbReference>
<organism evidence="7 8">
    <name type="scientific">Kosakonia cowanii JCM 10956 = DSM 18146</name>
    <dbReference type="NCBI Taxonomy" id="1300165"/>
    <lineage>
        <taxon>Bacteria</taxon>
        <taxon>Pseudomonadati</taxon>
        <taxon>Pseudomonadota</taxon>
        <taxon>Gammaproteobacteria</taxon>
        <taxon>Enterobacterales</taxon>
        <taxon>Enterobacteriaceae</taxon>
        <taxon>Kosakonia</taxon>
    </lineage>
</organism>
<dbReference type="Pfam" id="PF17131">
    <property type="entry name" value="LolA_like"/>
    <property type="match status" value="1"/>
</dbReference>
<evidence type="ECO:0000313" key="8">
    <source>
        <dbReference type="Proteomes" id="UP000187148"/>
    </source>
</evidence>